<evidence type="ECO:0000256" key="1">
    <source>
        <dbReference type="SAM" id="MobiDB-lite"/>
    </source>
</evidence>
<protein>
    <submittedName>
        <fullName evidence="2">Uncharacterized protein</fullName>
    </submittedName>
</protein>
<dbReference type="EMBL" id="JAUUCC010000075">
    <property type="protein sequence ID" value="MEE2053578.1"/>
    <property type="molecule type" value="Genomic_DNA"/>
</dbReference>
<accession>A0ABU7KW91</accession>
<dbReference type="RefSeq" id="WP_330160517.1">
    <property type="nucleotide sequence ID" value="NZ_BAAAJA010000026.1"/>
</dbReference>
<evidence type="ECO:0000313" key="3">
    <source>
        <dbReference type="Proteomes" id="UP001348641"/>
    </source>
</evidence>
<organism evidence="2 3">
    <name type="scientific">Nocardiopsis tropica</name>
    <dbReference type="NCBI Taxonomy" id="109330"/>
    <lineage>
        <taxon>Bacteria</taxon>
        <taxon>Bacillati</taxon>
        <taxon>Actinomycetota</taxon>
        <taxon>Actinomycetes</taxon>
        <taxon>Streptosporangiales</taxon>
        <taxon>Nocardiopsidaceae</taxon>
        <taxon>Nocardiopsis</taxon>
    </lineage>
</organism>
<gene>
    <name evidence="2" type="ORF">Q8A49_24035</name>
</gene>
<name>A0ABU7KW91_9ACTN</name>
<comment type="caution">
    <text evidence="2">The sequence shown here is derived from an EMBL/GenBank/DDBJ whole genome shotgun (WGS) entry which is preliminary data.</text>
</comment>
<sequence>MPTPHRPAPGDSRRPSPSGPPGRSGARHGPPRVRARIERASRWFRPARRSGQDGGAALVELAAVTVLAAAIMVSVYQLELSQTFNSGVRQMVCLVEGPDCGDETWVDADRPEEPEQYEWNGDDPTSTENQSLAMRMSADAGWTDGEWQCLSNLWGTISSWDHTVVDTETGNSGIAGFNPARHGSMPAGYMESPSAQISWGIGYIAAAYDSPCGAFAQWEGSGTY</sequence>
<proteinExistence type="predicted"/>
<feature type="region of interest" description="Disordered" evidence="1">
    <location>
        <begin position="1"/>
        <end position="32"/>
    </location>
</feature>
<evidence type="ECO:0000313" key="2">
    <source>
        <dbReference type="EMBL" id="MEE2053578.1"/>
    </source>
</evidence>
<dbReference type="Proteomes" id="UP001348641">
    <property type="component" value="Unassembled WGS sequence"/>
</dbReference>
<reference evidence="2 3" key="1">
    <citation type="submission" date="2023-07" db="EMBL/GenBank/DDBJ databases">
        <authorList>
            <person name="Girao M."/>
            <person name="Carvalho M.F."/>
        </authorList>
    </citation>
    <scope>NUCLEOTIDE SEQUENCE [LARGE SCALE GENOMIC DNA]</scope>
    <source>
        <strain evidence="2 3">66/93</strain>
    </source>
</reference>